<evidence type="ECO:0000313" key="1">
    <source>
        <dbReference type="EMBL" id="WAT20447.1"/>
    </source>
</evidence>
<organism evidence="1 2">
    <name type="scientific">Bacillus halotolerans</name>
    <dbReference type="NCBI Taxonomy" id="260554"/>
    <lineage>
        <taxon>Bacteria</taxon>
        <taxon>Bacillati</taxon>
        <taxon>Bacillota</taxon>
        <taxon>Bacilli</taxon>
        <taxon>Bacillales</taxon>
        <taxon>Bacillaceae</taxon>
        <taxon>Bacillus</taxon>
    </lineage>
</organism>
<dbReference type="EMBL" id="CP114066">
    <property type="protein sequence ID" value="WAT20447.1"/>
    <property type="molecule type" value="Genomic_DNA"/>
</dbReference>
<evidence type="ECO:0000313" key="2">
    <source>
        <dbReference type="Proteomes" id="UP001164713"/>
    </source>
</evidence>
<dbReference type="RefSeq" id="WP_269107344.1">
    <property type="nucleotide sequence ID" value="NZ_CP114066.1"/>
</dbReference>
<gene>
    <name evidence="1" type="ORF">O0R52_15970</name>
</gene>
<sequence>MSDKLTDFLADKKREKENAQNITQLAWDNNIEKFRSVINSMKLWLEESKNNGFVTFDESNHQYGLFDDEIGLVLRFEEKMILVVSPRKDFERKDEIKVHFVLGGTTVPVSDLYLEIRQGTWFLVDNRSKNDSKETVLEKDNFQELLISLIS</sequence>
<keyword evidence="2" id="KW-1185">Reference proteome</keyword>
<accession>A0ABY7HXR9</accession>
<protein>
    <submittedName>
        <fullName evidence="1">Uncharacterized protein</fullName>
    </submittedName>
</protein>
<dbReference type="Proteomes" id="UP001164713">
    <property type="component" value="Chromosome"/>
</dbReference>
<reference evidence="1" key="1">
    <citation type="submission" date="2022-12" db="EMBL/GenBank/DDBJ databases">
        <title>Genomic of Bacillus halotolerans.</title>
        <authorList>
            <person name="Xu G."/>
            <person name="Ding Y."/>
        </authorList>
    </citation>
    <scope>NUCLEOTIDE SEQUENCE</scope>
    <source>
        <strain evidence="1">B13</strain>
    </source>
</reference>
<name>A0ABY7HXR9_9BACI</name>
<proteinExistence type="predicted"/>